<dbReference type="EMBL" id="FQZU01000063">
    <property type="protein sequence ID" value="SHL37044.1"/>
    <property type="molecule type" value="Genomic_DNA"/>
</dbReference>
<organism evidence="1 2">
    <name type="scientific">Desulfatibacillum alkenivorans DSM 16219</name>
    <dbReference type="NCBI Taxonomy" id="1121393"/>
    <lineage>
        <taxon>Bacteria</taxon>
        <taxon>Pseudomonadati</taxon>
        <taxon>Thermodesulfobacteriota</taxon>
        <taxon>Desulfobacteria</taxon>
        <taxon>Desulfobacterales</taxon>
        <taxon>Desulfatibacillaceae</taxon>
        <taxon>Desulfatibacillum</taxon>
    </lineage>
</organism>
<dbReference type="RefSeq" id="WP_073479053.1">
    <property type="nucleotide sequence ID" value="NZ_FQZU01000063.1"/>
</dbReference>
<reference evidence="2" key="1">
    <citation type="submission" date="2016-11" db="EMBL/GenBank/DDBJ databases">
        <authorList>
            <person name="Varghese N."/>
            <person name="Submissions S."/>
        </authorList>
    </citation>
    <scope>NUCLEOTIDE SEQUENCE [LARGE SCALE GENOMIC DNA]</scope>
    <source>
        <strain evidence="2">DSM 16219</strain>
    </source>
</reference>
<gene>
    <name evidence="1" type="ORF">SAMN02745216_05085</name>
</gene>
<evidence type="ECO:0000313" key="1">
    <source>
        <dbReference type="EMBL" id="SHL37044.1"/>
    </source>
</evidence>
<accession>A0A1M7A2V4</accession>
<name>A0A1M7A2V4_9BACT</name>
<proteinExistence type="predicted"/>
<dbReference type="STRING" id="1121393.SAMN02745216_05085"/>
<dbReference type="AlphaFoldDB" id="A0A1M7A2V4"/>
<dbReference type="OrthoDB" id="5480631at2"/>
<protein>
    <recommendedName>
        <fullName evidence="3">Metallopeptidase domain-containing protein</fullName>
    </recommendedName>
</protein>
<sequence>MNPLLMQMERIKTALRSSDHDAAARLLVNMLASDDLFAYWSACSQGSERIPNILRYVSRIVFDPDIPTASVNLLEGTVHLSPDFFLEHMTGPEDVLFILLHERNHLILHKLWPDLVGHEYPPALRNWAEDVYINAMARRQVLSTLPERFYSDGDSMQLVLTGRHSAVDWQEIAYKAEGRNLLKDAHASMYWQAAELLAAIQEPHVERDEYNGFHQWIHLVFEWWKAKQRENRQQSKDMTEAMENIPPLIANHEHGPVQTEMPAMNHPDRQGVEVHAIPDISPNDPIVKMILATCEIPEIRTKFEMFNDAKVRMVETLIGGVVSQRAIVCEHEGYSVTVPHTVTRKDAFHMATGAAPVLWQHFYGMEKPAVDLYVDVSGSMSKYYMFIPYIYQSILHVVGRIFQFSTKVVEVDHGERCLFTTGGTSFNVVAEHMTQESVRWAILVSDGLSALNSNLERSLDRQLEHLVYLKVQHNTHRNWEKLAKDVVLLEGGS</sequence>
<keyword evidence="2" id="KW-1185">Reference proteome</keyword>
<evidence type="ECO:0000313" key="2">
    <source>
        <dbReference type="Proteomes" id="UP000183994"/>
    </source>
</evidence>
<dbReference type="Proteomes" id="UP000183994">
    <property type="component" value="Unassembled WGS sequence"/>
</dbReference>
<evidence type="ECO:0008006" key="3">
    <source>
        <dbReference type="Google" id="ProtNLM"/>
    </source>
</evidence>